<accession>A0A0F8WNK1</accession>
<proteinExistence type="predicted"/>
<dbReference type="EMBL" id="LAZR01063984">
    <property type="protein sequence ID" value="KKK58432.1"/>
    <property type="molecule type" value="Genomic_DNA"/>
</dbReference>
<gene>
    <name evidence="1" type="ORF">LCGC14_3044490</name>
</gene>
<sequence length="197" mass="23381">MKRCRICGKNKSFKLFYKRTDSLDKYRNNCIQCHKKNTIKNTLKYKEQNINKQNTTEIKYCPRCRQLKNGKDFSLCMFRKDGLYDYCKECSKKKAKIRSNTPKTRFGIYKRSAEKRKLSFKLSYKTFYTLVHSACKYCGKEMDSIYLHGIDRVNNNTGYTEKNCVSCCALCNNMKKTSTLEMFLEQVKNIYMCSIQK</sequence>
<evidence type="ECO:0000313" key="1">
    <source>
        <dbReference type="EMBL" id="KKK58432.1"/>
    </source>
</evidence>
<dbReference type="AlphaFoldDB" id="A0A0F8WNK1"/>
<organism evidence="1">
    <name type="scientific">marine sediment metagenome</name>
    <dbReference type="NCBI Taxonomy" id="412755"/>
    <lineage>
        <taxon>unclassified sequences</taxon>
        <taxon>metagenomes</taxon>
        <taxon>ecological metagenomes</taxon>
    </lineage>
</organism>
<protein>
    <recommendedName>
        <fullName evidence="2">HNH nuclease domain-containing protein</fullName>
    </recommendedName>
</protein>
<name>A0A0F8WNK1_9ZZZZ</name>
<comment type="caution">
    <text evidence="1">The sequence shown here is derived from an EMBL/GenBank/DDBJ whole genome shotgun (WGS) entry which is preliminary data.</text>
</comment>
<dbReference type="SUPFAM" id="SSF48695">
    <property type="entry name" value="Multiheme cytochromes"/>
    <property type="match status" value="1"/>
</dbReference>
<evidence type="ECO:0008006" key="2">
    <source>
        <dbReference type="Google" id="ProtNLM"/>
    </source>
</evidence>
<dbReference type="InterPro" id="IPR036280">
    <property type="entry name" value="Multihaem_cyt_sf"/>
</dbReference>
<reference evidence="1" key="1">
    <citation type="journal article" date="2015" name="Nature">
        <title>Complex archaea that bridge the gap between prokaryotes and eukaryotes.</title>
        <authorList>
            <person name="Spang A."/>
            <person name="Saw J.H."/>
            <person name="Jorgensen S.L."/>
            <person name="Zaremba-Niedzwiedzka K."/>
            <person name="Martijn J."/>
            <person name="Lind A.E."/>
            <person name="van Eijk R."/>
            <person name="Schleper C."/>
            <person name="Guy L."/>
            <person name="Ettema T.J."/>
        </authorList>
    </citation>
    <scope>NUCLEOTIDE SEQUENCE</scope>
</reference>
<dbReference type="Gene3D" id="3.30.40.220">
    <property type="match status" value="1"/>
</dbReference>